<evidence type="ECO:0000313" key="1">
    <source>
        <dbReference type="EMBL" id="CAA9509576.1"/>
    </source>
</evidence>
<dbReference type="EMBL" id="CADCVV010000148">
    <property type="protein sequence ID" value="CAA9509576.1"/>
    <property type="molecule type" value="Genomic_DNA"/>
</dbReference>
<dbReference type="PANTHER" id="PTHR10151:SF120">
    <property type="entry name" value="BIS(5'-ADENOSYL)-TRIPHOSPHATASE"/>
    <property type="match status" value="1"/>
</dbReference>
<accession>A0A6J4T039</accession>
<protein>
    <recommendedName>
        <fullName evidence="2">Alkaline phosphatase family protein</fullName>
    </recommendedName>
</protein>
<dbReference type="InterPro" id="IPR017850">
    <property type="entry name" value="Alkaline_phosphatase_core_sf"/>
</dbReference>
<dbReference type="GO" id="GO:0016787">
    <property type="term" value="F:hydrolase activity"/>
    <property type="evidence" value="ECO:0007669"/>
    <property type="project" value="UniProtKB-ARBA"/>
</dbReference>
<dbReference type="Gene3D" id="3.40.720.10">
    <property type="entry name" value="Alkaline Phosphatase, subunit A"/>
    <property type="match status" value="1"/>
</dbReference>
<reference evidence="1" key="1">
    <citation type="submission" date="2020-02" db="EMBL/GenBank/DDBJ databases">
        <authorList>
            <person name="Meier V. D."/>
        </authorList>
    </citation>
    <scope>NUCLEOTIDE SEQUENCE</scope>
    <source>
        <strain evidence="1">AVDCRST_MAG17</strain>
    </source>
</reference>
<dbReference type="InterPro" id="IPR002591">
    <property type="entry name" value="Phosphodiest/P_Trfase"/>
</dbReference>
<sequence length="503" mass="54105">MARARAADKPKKVVLGVIDALKPEMLDRAITEGRAPVLAALSERGLHVRDCAAAFPSLTPVCAASIATGLSVDRHGIPSTNWYHRGEERYVEYGSSFSASQAHGVRRSLIDTVYNMNLAHLTRAEKTVFEHLADAGLRTAGTTYLIYRGRTRHQPAAAGIYPWIARAAQFTYGTWGPEELFYADLFASRDTGCTSTLGMPGQRDQHTACVGAHLVENDLFDFMLFSLPDNDTYSHRRGPYAQVTSIEAADRALERLIHVAGGIDAFLADHALIVMSDHSQTAVEDMVSLSGVFGELRVLAPGGGDPTEADIAVCPIGRFAGVYVLDPERREELSARAAEALDRVDGVDLCARLEGSEAVVRGASGELRFAAGGELVDARGERWSVEGDLGVLALAIEDGRITSRTYPDALRRLWRALHARHSGDVVCSAAPGYEFYDWGGSHHIGGGSHGSLHRHDSLGVLLACGLEGNGGPPGREQWSIEDVTPLVLDHFGVARDGDSESVG</sequence>
<gene>
    <name evidence="1" type="ORF">AVDCRST_MAG17-1895</name>
</gene>
<dbReference type="Pfam" id="PF01663">
    <property type="entry name" value="Phosphodiest"/>
    <property type="match status" value="1"/>
</dbReference>
<organism evidence="1">
    <name type="scientific">uncultured Solirubrobacterales bacterium</name>
    <dbReference type="NCBI Taxonomy" id="768556"/>
    <lineage>
        <taxon>Bacteria</taxon>
        <taxon>Bacillati</taxon>
        <taxon>Actinomycetota</taxon>
        <taxon>Thermoleophilia</taxon>
        <taxon>Solirubrobacterales</taxon>
        <taxon>environmental samples</taxon>
    </lineage>
</organism>
<dbReference type="PANTHER" id="PTHR10151">
    <property type="entry name" value="ECTONUCLEOTIDE PYROPHOSPHATASE/PHOSPHODIESTERASE"/>
    <property type="match status" value="1"/>
</dbReference>
<dbReference type="AlphaFoldDB" id="A0A6J4T039"/>
<evidence type="ECO:0008006" key="2">
    <source>
        <dbReference type="Google" id="ProtNLM"/>
    </source>
</evidence>
<dbReference type="SUPFAM" id="SSF53649">
    <property type="entry name" value="Alkaline phosphatase-like"/>
    <property type="match status" value="1"/>
</dbReference>
<name>A0A6J4T039_9ACTN</name>
<proteinExistence type="predicted"/>